<dbReference type="PANTHER" id="PTHR11157:SF126">
    <property type="entry name" value="ELONGATION OF VERY LONG CHAIN FATTY ACIDS PROTEIN"/>
    <property type="match status" value="1"/>
</dbReference>
<feature type="transmembrane region" description="Helical" evidence="10">
    <location>
        <begin position="78"/>
        <end position="97"/>
    </location>
</feature>
<keyword evidence="12" id="KW-1185">Reference proteome</keyword>
<dbReference type="InterPro" id="IPR002076">
    <property type="entry name" value="ELO_fam"/>
</dbReference>
<evidence type="ECO:0000256" key="7">
    <source>
        <dbReference type="ARBA" id="ARBA00023098"/>
    </source>
</evidence>
<evidence type="ECO:0000313" key="12">
    <source>
        <dbReference type="Proteomes" id="UP001648503"/>
    </source>
</evidence>
<dbReference type="PROSITE" id="PS01188">
    <property type="entry name" value="ELO"/>
    <property type="match status" value="1"/>
</dbReference>
<keyword evidence="4 10" id="KW-0812">Transmembrane</keyword>
<evidence type="ECO:0000256" key="2">
    <source>
        <dbReference type="ARBA" id="ARBA00022516"/>
    </source>
</evidence>
<accession>A0ABQ8EVT8</accession>
<dbReference type="Pfam" id="PF01151">
    <property type="entry name" value="ELO"/>
    <property type="match status" value="1"/>
</dbReference>
<keyword evidence="6 10" id="KW-1133">Transmembrane helix</keyword>
<dbReference type="InterPro" id="IPR030457">
    <property type="entry name" value="ELO_CS"/>
</dbReference>
<feature type="transmembrane region" description="Helical" evidence="10">
    <location>
        <begin position="109"/>
        <end position="126"/>
    </location>
</feature>
<gene>
    <name evidence="11" type="ORF">BASA50_011380</name>
</gene>
<reference evidence="11 12" key="1">
    <citation type="submission" date="2021-02" db="EMBL/GenBank/DDBJ databases">
        <title>Variation within the Batrachochytrium salamandrivorans European outbreak.</title>
        <authorList>
            <person name="Kelly M."/>
            <person name="Pasmans F."/>
            <person name="Shea T.P."/>
            <person name="Munoz J.F."/>
            <person name="Carranza S."/>
            <person name="Cuomo C.A."/>
            <person name="Martel A."/>
        </authorList>
    </citation>
    <scope>NUCLEOTIDE SEQUENCE [LARGE SCALE GENOMIC DNA]</scope>
    <source>
        <strain evidence="11 12">AMFP18/2</strain>
    </source>
</reference>
<feature type="transmembrane region" description="Helical" evidence="10">
    <location>
        <begin position="281"/>
        <end position="302"/>
    </location>
</feature>
<evidence type="ECO:0000256" key="9">
    <source>
        <dbReference type="ARBA" id="ARBA00023160"/>
    </source>
</evidence>
<protein>
    <recommendedName>
        <fullName evidence="10">Elongation of fatty acids protein</fullName>
        <ecNumber evidence="10">2.3.1.-</ecNumber>
    </recommendedName>
</protein>
<dbReference type="Proteomes" id="UP001648503">
    <property type="component" value="Unassembled WGS sequence"/>
</dbReference>
<feature type="transmembrane region" description="Helical" evidence="10">
    <location>
        <begin position="249"/>
        <end position="269"/>
    </location>
</feature>
<evidence type="ECO:0000256" key="3">
    <source>
        <dbReference type="ARBA" id="ARBA00022679"/>
    </source>
</evidence>
<evidence type="ECO:0000256" key="6">
    <source>
        <dbReference type="ARBA" id="ARBA00022989"/>
    </source>
</evidence>
<keyword evidence="3 10" id="KW-0808">Transferase</keyword>
<evidence type="ECO:0000256" key="5">
    <source>
        <dbReference type="ARBA" id="ARBA00022832"/>
    </source>
</evidence>
<evidence type="ECO:0000256" key="1">
    <source>
        <dbReference type="ARBA" id="ARBA00004141"/>
    </source>
</evidence>
<feature type="transmembrane region" description="Helical" evidence="10">
    <location>
        <begin position="190"/>
        <end position="207"/>
    </location>
</feature>
<feature type="transmembrane region" description="Helical" evidence="10">
    <location>
        <begin position="213"/>
        <end position="237"/>
    </location>
</feature>
<evidence type="ECO:0000256" key="8">
    <source>
        <dbReference type="ARBA" id="ARBA00023136"/>
    </source>
</evidence>
<organism evidence="11 12">
    <name type="scientific">Batrachochytrium salamandrivorans</name>
    <dbReference type="NCBI Taxonomy" id="1357716"/>
    <lineage>
        <taxon>Eukaryota</taxon>
        <taxon>Fungi</taxon>
        <taxon>Fungi incertae sedis</taxon>
        <taxon>Chytridiomycota</taxon>
        <taxon>Chytridiomycota incertae sedis</taxon>
        <taxon>Chytridiomycetes</taxon>
        <taxon>Rhizophydiales</taxon>
        <taxon>Rhizophydiales incertae sedis</taxon>
        <taxon>Batrachochytrium</taxon>
    </lineage>
</organism>
<evidence type="ECO:0000313" key="11">
    <source>
        <dbReference type="EMBL" id="KAH6587438.1"/>
    </source>
</evidence>
<keyword evidence="7 10" id="KW-0443">Lipid metabolism</keyword>
<keyword evidence="5 10" id="KW-0276">Fatty acid metabolism</keyword>
<comment type="catalytic activity">
    <reaction evidence="10">
        <text>an acyl-CoA + malonyl-CoA + H(+) = a 3-oxoacyl-CoA + CO2 + CoA</text>
        <dbReference type="Rhea" id="RHEA:50252"/>
        <dbReference type="ChEBI" id="CHEBI:15378"/>
        <dbReference type="ChEBI" id="CHEBI:16526"/>
        <dbReference type="ChEBI" id="CHEBI:57287"/>
        <dbReference type="ChEBI" id="CHEBI:57384"/>
        <dbReference type="ChEBI" id="CHEBI:58342"/>
        <dbReference type="ChEBI" id="CHEBI:90726"/>
    </reaction>
    <physiologicalReaction direction="left-to-right" evidence="10">
        <dbReference type="Rhea" id="RHEA:50253"/>
    </physiologicalReaction>
</comment>
<comment type="similarity">
    <text evidence="10">Belongs to the ELO family.</text>
</comment>
<evidence type="ECO:0000256" key="10">
    <source>
        <dbReference type="RuleBase" id="RU361115"/>
    </source>
</evidence>
<dbReference type="EMBL" id="JAFCIX010000560">
    <property type="protein sequence ID" value="KAH6587438.1"/>
    <property type="molecule type" value="Genomic_DNA"/>
</dbReference>
<sequence>MTVLKTILSHALTVPFEDTALALAHASGQFLAPHVQPMEDWVMLLLNRHFPAQSAAFFHWIAAHQSPHTAKLAMMNPIHVLFAIMAYGTIVFVGCIIMRPLPRFSLKAFSFLHNLFLTLLSAYMAIRAMHLSKTHGYNVFTFGNSVDHSEAGSDMAKILWLFYFSKLPEFIDTFIMVLKKNFHQISFLHVYHHGSILAVQWLVVLWAPGGESALSTILNSSVHVVMYGYYLCMTLGWKSVSFIKPFITLFQMTQFCYLLTQGIVCWYMPSQDPTYSNYPPQLGAILVFYMLSMLALFGNFFIKDRRRAAKAKLDAKLKATKSQ</sequence>
<dbReference type="PANTHER" id="PTHR11157">
    <property type="entry name" value="FATTY ACID ACYL TRANSFERASE-RELATED"/>
    <property type="match status" value="1"/>
</dbReference>
<evidence type="ECO:0000256" key="4">
    <source>
        <dbReference type="ARBA" id="ARBA00022692"/>
    </source>
</evidence>
<comment type="subcellular location">
    <subcellularLocation>
        <location evidence="1">Membrane</location>
        <topology evidence="1">Multi-pass membrane protein</topology>
    </subcellularLocation>
</comment>
<keyword evidence="8 10" id="KW-0472">Membrane</keyword>
<keyword evidence="9 10" id="KW-0275">Fatty acid biosynthesis</keyword>
<proteinExistence type="inferred from homology"/>
<name>A0ABQ8EVT8_9FUNG</name>
<keyword evidence="2 10" id="KW-0444">Lipid biosynthesis</keyword>
<dbReference type="EC" id="2.3.1.-" evidence="10"/>
<comment type="caution">
    <text evidence="11">The sequence shown here is derived from an EMBL/GenBank/DDBJ whole genome shotgun (WGS) entry which is preliminary data.</text>
</comment>